<dbReference type="SUPFAM" id="SSF51735">
    <property type="entry name" value="NAD(P)-binding Rossmann-fold domains"/>
    <property type="match status" value="1"/>
</dbReference>
<dbReference type="InterPro" id="IPR036291">
    <property type="entry name" value="NAD(P)-bd_dom_sf"/>
</dbReference>
<dbReference type="PANTHER" id="PTHR43157">
    <property type="entry name" value="PHOSPHATIDYLINOSITOL-GLYCAN BIOSYNTHESIS CLASS F PROTEIN-RELATED"/>
    <property type="match status" value="1"/>
</dbReference>
<dbReference type="STRING" id="53468.A0A0R3UGK4"/>
<keyword evidence="4" id="KW-1185">Reference proteome</keyword>
<evidence type="ECO:0000313" key="5">
    <source>
        <dbReference type="WBParaSite" id="MCOS_0000636301-mRNA-1"/>
    </source>
</evidence>
<dbReference type="OrthoDB" id="191139at2759"/>
<keyword evidence="1" id="KW-0560">Oxidoreductase</keyword>
<evidence type="ECO:0000256" key="1">
    <source>
        <dbReference type="ARBA" id="ARBA00023002"/>
    </source>
</evidence>
<feature type="chain" id="PRO_5043132267" evidence="2">
    <location>
        <begin position="22"/>
        <end position="366"/>
    </location>
</feature>
<dbReference type="GO" id="GO:0016491">
    <property type="term" value="F:oxidoreductase activity"/>
    <property type="evidence" value="ECO:0007669"/>
    <property type="project" value="UniProtKB-KW"/>
</dbReference>
<keyword evidence="2" id="KW-0732">Signal</keyword>
<evidence type="ECO:0000313" key="3">
    <source>
        <dbReference type="EMBL" id="VDD80361.1"/>
    </source>
</evidence>
<accession>A0A0R3UGK4</accession>
<dbReference type="Pfam" id="PF00106">
    <property type="entry name" value="adh_short"/>
    <property type="match status" value="1"/>
</dbReference>
<protein>
    <submittedName>
        <fullName evidence="5">Retinol dehydrogenase 14</fullName>
    </submittedName>
</protein>
<gene>
    <name evidence="3" type="ORF">MCOS_LOCUS6364</name>
</gene>
<dbReference type="WBParaSite" id="MCOS_0000636301-mRNA-1">
    <property type="protein sequence ID" value="MCOS_0000636301-mRNA-1"/>
    <property type="gene ID" value="MCOS_0000636301"/>
</dbReference>
<dbReference type="AlphaFoldDB" id="A0A0R3UGK4"/>
<sequence length="366" mass="40592">MSPLKTVVLIALFAIAYRSSRQYLSGCVCTQEGRLDGRVALVLAADTDIGVATVRGLARRGARVVMACQVVERCNTARLQLINEFSQHKPGSTSTSKIAESKAREDTLKSVSSIKTDQASLMCASSQITMIFVRGVHLASAASIKKFCENFASEFKQLNVLVVNAVYLSVKSDRTVDGFERNLGMNYLSSFLVTQYLIPLLDRSASPDFLSRVIFVSSRLHKFGELPNAISKKRVDPTKYSWWKSFASSQLALITYANYLNTQVNPAKIRIVSVHPGFENRHFGEILYEPFAYLMTWFGKTAWQAAQPALAATLMHPGETGVYFEDCVASFPHPESFNAGAAQRLVEMTERSLEKFLPQKNSTLSK</sequence>
<dbReference type="Gene3D" id="3.40.50.720">
    <property type="entry name" value="NAD(P)-binding Rossmann-like Domain"/>
    <property type="match status" value="1"/>
</dbReference>
<evidence type="ECO:0000256" key="2">
    <source>
        <dbReference type="SAM" id="SignalP"/>
    </source>
</evidence>
<reference evidence="3 4" key="2">
    <citation type="submission" date="2018-10" db="EMBL/GenBank/DDBJ databases">
        <authorList>
            <consortium name="Pathogen Informatics"/>
        </authorList>
    </citation>
    <scope>NUCLEOTIDE SEQUENCE [LARGE SCALE GENOMIC DNA]</scope>
</reference>
<proteinExistence type="predicted"/>
<dbReference type="Proteomes" id="UP000267029">
    <property type="component" value="Unassembled WGS sequence"/>
</dbReference>
<evidence type="ECO:0000313" key="4">
    <source>
        <dbReference type="Proteomes" id="UP000267029"/>
    </source>
</evidence>
<reference evidence="5" key="1">
    <citation type="submission" date="2016-04" db="UniProtKB">
        <authorList>
            <consortium name="WormBaseParasite"/>
        </authorList>
    </citation>
    <scope>IDENTIFICATION</scope>
</reference>
<dbReference type="InterPro" id="IPR002347">
    <property type="entry name" value="SDR_fam"/>
</dbReference>
<dbReference type="PANTHER" id="PTHR43157:SF31">
    <property type="entry name" value="PHOSPHATIDYLINOSITOL-GLYCAN BIOSYNTHESIS CLASS F PROTEIN"/>
    <property type="match status" value="1"/>
</dbReference>
<dbReference type="EMBL" id="UXSR01005255">
    <property type="protein sequence ID" value="VDD80361.1"/>
    <property type="molecule type" value="Genomic_DNA"/>
</dbReference>
<organism evidence="5">
    <name type="scientific">Mesocestoides corti</name>
    <name type="common">Flatworm</name>
    <dbReference type="NCBI Taxonomy" id="53468"/>
    <lineage>
        <taxon>Eukaryota</taxon>
        <taxon>Metazoa</taxon>
        <taxon>Spiralia</taxon>
        <taxon>Lophotrochozoa</taxon>
        <taxon>Platyhelminthes</taxon>
        <taxon>Cestoda</taxon>
        <taxon>Eucestoda</taxon>
        <taxon>Cyclophyllidea</taxon>
        <taxon>Mesocestoididae</taxon>
        <taxon>Mesocestoides</taxon>
    </lineage>
</organism>
<name>A0A0R3UGK4_MESCO</name>
<feature type="signal peptide" evidence="2">
    <location>
        <begin position="1"/>
        <end position="21"/>
    </location>
</feature>